<evidence type="ECO:0000259" key="2">
    <source>
        <dbReference type="Pfam" id="PF07811"/>
    </source>
</evidence>
<keyword evidence="1" id="KW-1133">Transmembrane helix</keyword>
<dbReference type="AlphaFoldDB" id="A0A0H0XPS6"/>
<name>A0A0H0XPS6_9SPHN</name>
<dbReference type="InterPro" id="IPR012495">
    <property type="entry name" value="TadE-like_dom"/>
</dbReference>
<evidence type="ECO:0000256" key="1">
    <source>
        <dbReference type="SAM" id="Phobius"/>
    </source>
</evidence>
<proteinExistence type="predicted"/>
<keyword evidence="1" id="KW-0472">Membrane</keyword>
<accession>A0A0H0XPS6</accession>
<evidence type="ECO:0000313" key="3">
    <source>
        <dbReference type="EMBL" id="KLI63932.1"/>
    </source>
</evidence>
<feature type="domain" description="TadE-like" evidence="2">
    <location>
        <begin position="15"/>
        <end position="57"/>
    </location>
</feature>
<dbReference type="EMBL" id="LBHU01000002">
    <property type="protein sequence ID" value="KLI63932.1"/>
    <property type="molecule type" value="Genomic_DNA"/>
</dbReference>
<feature type="transmembrane region" description="Helical" evidence="1">
    <location>
        <begin position="21"/>
        <end position="43"/>
    </location>
</feature>
<evidence type="ECO:0000313" key="4">
    <source>
        <dbReference type="Proteomes" id="UP000053455"/>
    </source>
</evidence>
<comment type="caution">
    <text evidence="3">The sequence shown here is derived from an EMBL/GenBank/DDBJ whole genome shotgun (WGS) entry which is preliminary data.</text>
</comment>
<keyword evidence="1" id="KW-0812">Transmembrane</keyword>
<reference evidence="3 4" key="1">
    <citation type="submission" date="2015-04" db="EMBL/GenBank/DDBJ databases">
        <title>The draft genome sequence of Erythrobacter marinus HWDM-33.</title>
        <authorList>
            <person name="Zhuang L."/>
            <person name="Liu Y."/>
            <person name="Shao Z."/>
        </authorList>
    </citation>
    <scope>NUCLEOTIDE SEQUENCE [LARGE SCALE GENOMIC DNA]</scope>
    <source>
        <strain evidence="3 4">HWDM-33</strain>
    </source>
</reference>
<dbReference type="PATRIC" id="fig|874156.12.peg.1968"/>
<keyword evidence="4" id="KW-1185">Reference proteome</keyword>
<protein>
    <recommendedName>
        <fullName evidence="2">TadE-like domain-containing protein</fullName>
    </recommendedName>
</protein>
<gene>
    <name evidence="3" type="ORF">AAV99_09585</name>
</gene>
<dbReference type="Proteomes" id="UP000053455">
    <property type="component" value="Unassembled WGS sequence"/>
</dbReference>
<sequence>MIRSLCSSIARDETGATIVEFALIAPVLLMTLMGLFDFSYNIYAESMIEGAVQKAARFSTVESYANNPAALDTKVAGAVRKVVPSADVGFVRTAYSDYSDIGRAEAFTDTNADGVCNANEPFEDLNGNGLWDPTRAREDTNGARDTVMYEVNATYDRKFPLAELIGFEDTVTVSARTILRNQPFSIQDNEPIVGNCA</sequence>
<organism evidence="3 4">
    <name type="scientific">Aurantiacibacter marinus</name>
    <dbReference type="NCBI Taxonomy" id="874156"/>
    <lineage>
        <taxon>Bacteria</taxon>
        <taxon>Pseudomonadati</taxon>
        <taxon>Pseudomonadota</taxon>
        <taxon>Alphaproteobacteria</taxon>
        <taxon>Sphingomonadales</taxon>
        <taxon>Erythrobacteraceae</taxon>
        <taxon>Aurantiacibacter</taxon>
    </lineage>
</organism>
<dbReference type="Pfam" id="PF07811">
    <property type="entry name" value="TadE"/>
    <property type="match status" value="1"/>
</dbReference>
<dbReference type="STRING" id="874156.GCA_001021555_01395"/>
<dbReference type="RefSeq" id="WP_047093749.1">
    <property type="nucleotide sequence ID" value="NZ_LBHU01000002.1"/>
</dbReference>